<evidence type="ECO:0000256" key="1">
    <source>
        <dbReference type="ARBA" id="ARBA00023027"/>
    </source>
</evidence>
<dbReference type="Gene3D" id="3.40.50.10380">
    <property type="entry name" value="Malic enzyme, N-terminal domain"/>
    <property type="match status" value="1"/>
</dbReference>
<gene>
    <name evidence="4" type="ORF">HMPREF9282_01923</name>
</gene>
<dbReference type="InterPro" id="IPR046346">
    <property type="entry name" value="Aminoacid_DH-like_N_sf"/>
</dbReference>
<dbReference type="SMART" id="SM01274">
    <property type="entry name" value="malic"/>
    <property type="match status" value="1"/>
</dbReference>
<accession>K9DJX4</accession>
<evidence type="ECO:0000256" key="2">
    <source>
        <dbReference type="RuleBase" id="RU003427"/>
    </source>
</evidence>
<dbReference type="GO" id="GO:0046872">
    <property type="term" value="F:metal ion binding"/>
    <property type="evidence" value="ECO:0007669"/>
    <property type="project" value="UniProtKB-KW"/>
</dbReference>
<dbReference type="AlphaFoldDB" id="K9DJX4"/>
<dbReference type="GO" id="GO:0016616">
    <property type="term" value="F:oxidoreductase activity, acting on the CH-OH group of donors, NAD or NADP as acceptor"/>
    <property type="evidence" value="ECO:0007669"/>
    <property type="project" value="InterPro"/>
</dbReference>
<dbReference type="PANTHER" id="PTHR23406:SF34">
    <property type="entry name" value="NAD-DEPENDENT MALIC ENZYME, MITOCHONDRIAL"/>
    <property type="match status" value="1"/>
</dbReference>
<reference evidence="4 5" key="1">
    <citation type="submission" date="2012-09" db="EMBL/GenBank/DDBJ databases">
        <title>The Genome Sequence of Veillonella ratti ACS-216-V-COL6B.</title>
        <authorList>
            <consortium name="The Broad Institute Genome Sequencing Platform"/>
            <person name="Earl A."/>
            <person name="Ward D."/>
            <person name="Feldgarden M."/>
            <person name="Gevers D."/>
            <person name="Saerens B."/>
            <person name="Vaneechoutte M."/>
            <person name="Walker B."/>
            <person name="Young S.K."/>
            <person name="Zeng Q."/>
            <person name="Gargeya S."/>
            <person name="Fitzgerald M."/>
            <person name="Haas B."/>
            <person name="Abouelleil A."/>
            <person name="Alvarado L."/>
            <person name="Arachchi H.M."/>
            <person name="Berlin A."/>
            <person name="Chapman S.B."/>
            <person name="Goldberg J."/>
            <person name="Griggs A."/>
            <person name="Gujja S."/>
            <person name="Hansen M."/>
            <person name="Howarth C."/>
            <person name="Imamovic A."/>
            <person name="Larimer J."/>
            <person name="McCowen C."/>
            <person name="Montmayeur A."/>
            <person name="Murphy C."/>
            <person name="Neiman D."/>
            <person name="Pearson M."/>
            <person name="Priest M."/>
            <person name="Roberts A."/>
            <person name="Saif S."/>
            <person name="Shea T."/>
            <person name="Sisk P."/>
            <person name="Sykes S."/>
            <person name="Wortman J."/>
            <person name="Nusbaum C."/>
            <person name="Birren B."/>
        </authorList>
    </citation>
    <scope>NUCLEOTIDE SEQUENCE [LARGE SCALE GENOMIC DNA]</scope>
    <source>
        <strain evidence="4 5">ACS-216-V-Col6b</strain>
    </source>
</reference>
<protein>
    <recommendedName>
        <fullName evidence="3">Malic enzyme N-terminal domain-containing protein</fullName>
    </recommendedName>
</protein>
<dbReference type="PANTHER" id="PTHR23406">
    <property type="entry name" value="MALIC ENZYME-RELATED"/>
    <property type="match status" value="1"/>
</dbReference>
<dbReference type="GO" id="GO:0005829">
    <property type="term" value="C:cytosol"/>
    <property type="evidence" value="ECO:0007669"/>
    <property type="project" value="TreeGrafter"/>
</dbReference>
<proteinExistence type="inferred from homology"/>
<dbReference type="HOGENOM" id="CLU_011405_1_2_9"/>
<organism evidence="4 5">
    <name type="scientific">Veillonella seminalis ACS-216-V-Col6b</name>
    <dbReference type="NCBI Taxonomy" id="883156"/>
    <lineage>
        <taxon>Bacteria</taxon>
        <taxon>Bacillati</taxon>
        <taxon>Bacillota</taxon>
        <taxon>Negativicutes</taxon>
        <taxon>Veillonellales</taxon>
        <taxon>Veillonellaceae</taxon>
        <taxon>Veillonella</taxon>
    </lineage>
</organism>
<evidence type="ECO:0000313" key="4">
    <source>
        <dbReference type="EMBL" id="EKU77705.1"/>
    </source>
</evidence>
<evidence type="ECO:0000313" key="5">
    <source>
        <dbReference type="Proteomes" id="UP000009891"/>
    </source>
</evidence>
<dbReference type="InterPro" id="IPR037062">
    <property type="entry name" value="Malic_N_dom_sf"/>
</dbReference>
<dbReference type="GO" id="GO:0006108">
    <property type="term" value="P:malate metabolic process"/>
    <property type="evidence" value="ECO:0007669"/>
    <property type="project" value="TreeGrafter"/>
</dbReference>
<dbReference type="PATRIC" id="fig|883156.3.peg.1879"/>
<dbReference type="InterPro" id="IPR012301">
    <property type="entry name" value="Malic_N_dom"/>
</dbReference>
<dbReference type="PRINTS" id="PR00072">
    <property type="entry name" value="MALOXRDTASE"/>
</dbReference>
<dbReference type="STRING" id="883156.HMPREF9282_01923"/>
<keyword evidence="1" id="KW-0520">NAD</keyword>
<dbReference type="Proteomes" id="UP000009891">
    <property type="component" value="Unassembled WGS sequence"/>
</dbReference>
<dbReference type="GO" id="GO:0004470">
    <property type="term" value="F:malic enzyme activity"/>
    <property type="evidence" value="ECO:0007669"/>
    <property type="project" value="InterPro"/>
</dbReference>
<dbReference type="eggNOG" id="COG0281">
    <property type="taxonomic scope" value="Bacteria"/>
</dbReference>
<name>K9DJX4_9FIRM</name>
<dbReference type="SUPFAM" id="SSF53223">
    <property type="entry name" value="Aminoacid dehydrogenase-like, N-terminal domain"/>
    <property type="match status" value="1"/>
</dbReference>
<dbReference type="EMBL" id="AHAF01000020">
    <property type="protein sequence ID" value="EKU77705.1"/>
    <property type="molecule type" value="Genomic_DNA"/>
</dbReference>
<evidence type="ECO:0000259" key="3">
    <source>
        <dbReference type="SMART" id="SM01274"/>
    </source>
</evidence>
<dbReference type="Pfam" id="PF00390">
    <property type="entry name" value="malic"/>
    <property type="match status" value="1"/>
</dbReference>
<comment type="similarity">
    <text evidence="2">Belongs to the malic enzymes family.</text>
</comment>
<feature type="domain" description="Malic enzyme N-terminal" evidence="3">
    <location>
        <begin position="68"/>
        <end position="152"/>
    </location>
</feature>
<dbReference type="InterPro" id="IPR001891">
    <property type="entry name" value="Malic_OxRdtase"/>
</dbReference>
<keyword evidence="5" id="KW-1185">Reference proteome</keyword>
<comment type="caution">
    <text evidence="4">The sequence shown here is derived from an EMBL/GenBank/DDBJ whole genome shotgun (WGS) entry which is preliminary data.</text>
</comment>
<keyword evidence="2" id="KW-0479">Metal-binding</keyword>
<sequence>MKNAYDIINDPFLNKGTAFSAEERELFKLKGMIPDKIQTIEEQAQQAYKAMSVKTTDVDKRHFLMKLFSHNRTLFYYLFSQHIEEFMPIVYDPCIADTIRNYSEYYTTPQNSAFLSIDNPENIEDALKNAAYGRDINLIVVTDAEAILGIGD</sequence>